<evidence type="ECO:0000313" key="11">
    <source>
        <dbReference type="Proteomes" id="UP001500967"/>
    </source>
</evidence>
<sequence length="296" mass="32002">MSTSVISRPETATATGPERRRPRRRRRNPNVPGGIAAIVWFLIVAIPLYFIVVTSVRTQEAYVSDGPLDLPTTFTLKNYTNVIDLGFGTFLLNSVIVALATVVVVIVLALPAAYAITRGRSRVVQYAFTLFLMGLAIPAQAVIIPIYLLITRMNLYDSLTAIVLPTAAFTMPMAVLVLTSALRDVPNELYEAMTVDGAGTAMIFRRLVVPLSRPALASIGIFAGLNAWNGILFPLVLTQSPDQRVLPLGLWNFQSQYGTDVPGLLAAVVLSALPVLALYLFGRRQLLSGLSAGFGK</sequence>
<dbReference type="EMBL" id="BAAAGX010000042">
    <property type="protein sequence ID" value="GAA0279900.1"/>
    <property type="molecule type" value="Genomic_DNA"/>
</dbReference>
<feature type="domain" description="ABC transmembrane type-1" evidence="9">
    <location>
        <begin position="91"/>
        <end position="282"/>
    </location>
</feature>
<feature type="transmembrane region" description="Helical" evidence="7">
    <location>
        <begin position="30"/>
        <end position="52"/>
    </location>
</feature>
<feature type="compositionally biased region" description="Polar residues" evidence="8">
    <location>
        <begin position="1"/>
        <end position="14"/>
    </location>
</feature>
<keyword evidence="4 7" id="KW-0812">Transmembrane</keyword>
<evidence type="ECO:0000259" key="9">
    <source>
        <dbReference type="PROSITE" id="PS50928"/>
    </source>
</evidence>
<comment type="similarity">
    <text evidence="7">Belongs to the binding-protein-dependent transport system permease family.</text>
</comment>
<reference evidence="10 11" key="1">
    <citation type="journal article" date="2019" name="Int. J. Syst. Evol. Microbiol.">
        <title>The Global Catalogue of Microorganisms (GCM) 10K type strain sequencing project: providing services to taxonomists for standard genome sequencing and annotation.</title>
        <authorList>
            <consortium name="The Broad Institute Genomics Platform"/>
            <consortium name="The Broad Institute Genome Sequencing Center for Infectious Disease"/>
            <person name="Wu L."/>
            <person name="Ma J."/>
        </authorList>
    </citation>
    <scope>NUCLEOTIDE SEQUENCE [LARGE SCALE GENOMIC DNA]</scope>
    <source>
        <strain evidence="10 11">JCM 10425</strain>
    </source>
</reference>
<evidence type="ECO:0000256" key="5">
    <source>
        <dbReference type="ARBA" id="ARBA00022989"/>
    </source>
</evidence>
<evidence type="ECO:0000256" key="8">
    <source>
        <dbReference type="SAM" id="MobiDB-lite"/>
    </source>
</evidence>
<evidence type="ECO:0000256" key="1">
    <source>
        <dbReference type="ARBA" id="ARBA00004651"/>
    </source>
</evidence>
<proteinExistence type="inferred from homology"/>
<dbReference type="RefSeq" id="WP_425558354.1">
    <property type="nucleotide sequence ID" value="NZ_BAAAGX010000042.1"/>
</dbReference>
<dbReference type="Gene3D" id="1.10.3720.10">
    <property type="entry name" value="MetI-like"/>
    <property type="match status" value="1"/>
</dbReference>
<comment type="subcellular location">
    <subcellularLocation>
        <location evidence="1 7">Cell membrane</location>
        <topology evidence="1 7">Multi-pass membrane protein</topology>
    </subcellularLocation>
</comment>
<dbReference type="InterPro" id="IPR000515">
    <property type="entry name" value="MetI-like"/>
</dbReference>
<evidence type="ECO:0000256" key="4">
    <source>
        <dbReference type="ARBA" id="ARBA00022692"/>
    </source>
</evidence>
<feature type="transmembrane region" description="Helical" evidence="7">
    <location>
        <begin position="162"/>
        <end position="182"/>
    </location>
</feature>
<evidence type="ECO:0000256" key="3">
    <source>
        <dbReference type="ARBA" id="ARBA00022475"/>
    </source>
</evidence>
<accession>A0ABN0V7X3</accession>
<organism evidence="10 11">
    <name type="scientific">Cryptosporangium japonicum</name>
    <dbReference type="NCBI Taxonomy" id="80872"/>
    <lineage>
        <taxon>Bacteria</taxon>
        <taxon>Bacillati</taxon>
        <taxon>Actinomycetota</taxon>
        <taxon>Actinomycetes</taxon>
        <taxon>Cryptosporangiales</taxon>
        <taxon>Cryptosporangiaceae</taxon>
        <taxon>Cryptosporangium</taxon>
    </lineage>
</organism>
<keyword evidence="3" id="KW-1003">Cell membrane</keyword>
<dbReference type="InterPro" id="IPR035906">
    <property type="entry name" value="MetI-like_sf"/>
</dbReference>
<dbReference type="CDD" id="cd06261">
    <property type="entry name" value="TM_PBP2"/>
    <property type="match status" value="1"/>
</dbReference>
<feature type="transmembrane region" description="Helical" evidence="7">
    <location>
        <begin position="261"/>
        <end position="281"/>
    </location>
</feature>
<gene>
    <name evidence="10" type="ORF">GCM10009539_79750</name>
</gene>
<dbReference type="PROSITE" id="PS50928">
    <property type="entry name" value="ABC_TM1"/>
    <property type="match status" value="1"/>
</dbReference>
<evidence type="ECO:0000256" key="2">
    <source>
        <dbReference type="ARBA" id="ARBA00022448"/>
    </source>
</evidence>
<evidence type="ECO:0000256" key="6">
    <source>
        <dbReference type="ARBA" id="ARBA00023136"/>
    </source>
</evidence>
<evidence type="ECO:0000313" key="10">
    <source>
        <dbReference type="EMBL" id="GAA0279900.1"/>
    </source>
</evidence>
<keyword evidence="2 7" id="KW-0813">Transport</keyword>
<dbReference type="Pfam" id="PF00528">
    <property type="entry name" value="BPD_transp_1"/>
    <property type="match status" value="1"/>
</dbReference>
<keyword evidence="6 7" id="KW-0472">Membrane</keyword>
<keyword evidence="11" id="KW-1185">Reference proteome</keyword>
<dbReference type="PANTHER" id="PTHR43744">
    <property type="entry name" value="ABC TRANSPORTER PERMEASE PROTEIN MG189-RELATED-RELATED"/>
    <property type="match status" value="1"/>
</dbReference>
<feature type="transmembrane region" description="Helical" evidence="7">
    <location>
        <begin position="215"/>
        <end position="237"/>
    </location>
</feature>
<evidence type="ECO:0000256" key="7">
    <source>
        <dbReference type="RuleBase" id="RU363032"/>
    </source>
</evidence>
<comment type="caution">
    <text evidence="10">The sequence shown here is derived from an EMBL/GenBank/DDBJ whole genome shotgun (WGS) entry which is preliminary data.</text>
</comment>
<dbReference type="PANTHER" id="PTHR43744:SF12">
    <property type="entry name" value="ABC TRANSPORTER PERMEASE PROTEIN MG189-RELATED"/>
    <property type="match status" value="1"/>
</dbReference>
<dbReference type="SUPFAM" id="SSF161098">
    <property type="entry name" value="MetI-like"/>
    <property type="match status" value="1"/>
</dbReference>
<name>A0ABN0V7X3_9ACTN</name>
<keyword evidence="5 7" id="KW-1133">Transmembrane helix</keyword>
<feature type="transmembrane region" description="Helical" evidence="7">
    <location>
        <begin position="126"/>
        <end position="150"/>
    </location>
</feature>
<dbReference type="Proteomes" id="UP001500967">
    <property type="component" value="Unassembled WGS sequence"/>
</dbReference>
<feature type="transmembrane region" description="Helical" evidence="7">
    <location>
        <begin position="90"/>
        <end position="114"/>
    </location>
</feature>
<protein>
    <submittedName>
        <fullName evidence="10">Carbohydrate ABC transporter permease</fullName>
    </submittedName>
</protein>
<feature type="region of interest" description="Disordered" evidence="8">
    <location>
        <begin position="1"/>
        <end position="28"/>
    </location>
</feature>